<feature type="coiled-coil region" evidence="4">
    <location>
        <begin position="119"/>
        <end position="146"/>
    </location>
</feature>
<evidence type="ECO:0000256" key="2">
    <source>
        <dbReference type="ARBA" id="ARBA00029447"/>
    </source>
</evidence>
<dbReference type="EMBL" id="QRDW01000009">
    <property type="protein sequence ID" value="RED47728.1"/>
    <property type="molecule type" value="Genomic_DNA"/>
</dbReference>
<keyword evidence="5" id="KW-1133">Transmembrane helix</keyword>
<organism evidence="9 10">
    <name type="scientific">Aestuariispira insulae</name>
    <dbReference type="NCBI Taxonomy" id="1461337"/>
    <lineage>
        <taxon>Bacteria</taxon>
        <taxon>Pseudomonadati</taxon>
        <taxon>Pseudomonadota</taxon>
        <taxon>Alphaproteobacteria</taxon>
        <taxon>Rhodospirillales</taxon>
        <taxon>Kiloniellaceae</taxon>
        <taxon>Aestuariispira</taxon>
    </lineage>
</organism>
<protein>
    <submittedName>
        <fullName evidence="9">Methyl-accepting chemotaxis sensory transducer</fullName>
    </submittedName>
</protein>
<dbReference type="GO" id="GO:0007165">
    <property type="term" value="P:signal transduction"/>
    <property type="evidence" value="ECO:0007669"/>
    <property type="project" value="UniProtKB-KW"/>
</dbReference>
<dbReference type="PROSITE" id="PS50885">
    <property type="entry name" value="HAMP"/>
    <property type="match status" value="1"/>
</dbReference>
<name>A0A3D9HE14_9PROT</name>
<accession>A0A3D9HE14</accession>
<dbReference type="GO" id="GO:0016020">
    <property type="term" value="C:membrane"/>
    <property type="evidence" value="ECO:0007669"/>
    <property type="project" value="InterPro"/>
</dbReference>
<sequence>MIQGRKLRRPVGRGERVAARKQMNLFKNIPIAAKAFLGFAIVLALLGAISLLGVTGLNATSGSFSNYRHLTEETNRLGQVRTGMSNARIEASRYITTNDEAALEELRSHVGDTLSGLEVAKGENEEAQAIERINALQAKLKNYAEVFEQIVVRQTEINALVTEKIDKAGESMDYHLGDILEISWDAQDLDSVYYSGQMLRNILHAQLWTNRYLVNSNEEAYQRAVEYLDLYGENIGELKKVLTDFSLKNAIDLARNNYEEYRQVLDQIHAAVQERDRMIDQSLNQVGPEIGTLAASFQEENIARQQALGLESEADVAERITITIVIALASFGLGILLALAVGQGIAGPVRKMTSAMQKLAEGDLATEIPARDRKDEIGRMAGAVQIFKENAERVERLRREREEEKERAEAEKRASMTRMADEFEASVGRVVGSVTMAVTQLTDSARSMSQIADESNELAIKVAAAATEASANVETVAAATEELSASVQSMAGQVDNTSSLATGAVDDADAASKLVAELDQAGREINEVTSLITDIAEQTNLLALNATIEAARAGDAGKGFAVVANEVKSLANQTANATSEIATSIGRIQGVSARVVEAINRISERIGDINQVAVTASGGVSEQREATGEIARNIQQAAVGAQDVSNNITGVTKAANETGTAADNVLNSSTQLAEQAKELEGVVNRFVSQIRAG</sequence>
<dbReference type="PROSITE" id="PS50111">
    <property type="entry name" value="CHEMOTAXIS_TRANSDUC_2"/>
    <property type="match status" value="1"/>
</dbReference>
<dbReference type="Proteomes" id="UP000256845">
    <property type="component" value="Unassembled WGS sequence"/>
</dbReference>
<dbReference type="SMART" id="SM00304">
    <property type="entry name" value="HAMP"/>
    <property type="match status" value="1"/>
</dbReference>
<evidence type="ECO:0000256" key="1">
    <source>
        <dbReference type="ARBA" id="ARBA00023224"/>
    </source>
</evidence>
<evidence type="ECO:0000256" key="3">
    <source>
        <dbReference type="PROSITE-ProRule" id="PRU00284"/>
    </source>
</evidence>
<dbReference type="PANTHER" id="PTHR32089:SF112">
    <property type="entry name" value="LYSOZYME-LIKE PROTEIN-RELATED"/>
    <property type="match status" value="1"/>
</dbReference>
<gene>
    <name evidence="9" type="ORF">DFP90_10992</name>
</gene>
<dbReference type="SMART" id="SM00283">
    <property type="entry name" value="MA"/>
    <property type="match status" value="1"/>
</dbReference>
<dbReference type="Pfam" id="PF00015">
    <property type="entry name" value="MCPsignal"/>
    <property type="match status" value="1"/>
</dbReference>
<dbReference type="SUPFAM" id="SSF58104">
    <property type="entry name" value="Methyl-accepting chemotaxis protein (MCP) signaling domain"/>
    <property type="match status" value="1"/>
</dbReference>
<keyword evidence="1 3" id="KW-0807">Transducer</keyword>
<dbReference type="InterPro" id="IPR032255">
    <property type="entry name" value="HBM"/>
</dbReference>
<dbReference type="InterPro" id="IPR004089">
    <property type="entry name" value="MCPsignal_dom"/>
</dbReference>
<dbReference type="SMART" id="SM01358">
    <property type="entry name" value="HBM"/>
    <property type="match status" value="1"/>
</dbReference>
<feature type="transmembrane region" description="Helical" evidence="5">
    <location>
        <begin position="320"/>
        <end position="342"/>
    </location>
</feature>
<evidence type="ECO:0000259" key="6">
    <source>
        <dbReference type="PROSITE" id="PS50111"/>
    </source>
</evidence>
<keyword evidence="5" id="KW-0812">Transmembrane</keyword>
<feature type="coiled-coil region" evidence="4">
    <location>
        <begin position="384"/>
        <end position="418"/>
    </location>
</feature>
<evidence type="ECO:0000313" key="9">
    <source>
        <dbReference type="EMBL" id="RED47728.1"/>
    </source>
</evidence>
<dbReference type="Pfam" id="PF00672">
    <property type="entry name" value="HAMP"/>
    <property type="match status" value="1"/>
</dbReference>
<comment type="similarity">
    <text evidence="2">Belongs to the methyl-accepting chemotaxis (MCP) protein family.</text>
</comment>
<dbReference type="CDD" id="cd06225">
    <property type="entry name" value="HAMP"/>
    <property type="match status" value="1"/>
</dbReference>
<dbReference type="Gene3D" id="6.10.340.10">
    <property type="match status" value="1"/>
</dbReference>
<feature type="domain" description="Methyl-accepting transducer" evidence="6">
    <location>
        <begin position="437"/>
        <end position="673"/>
    </location>
</feature>
<keyword evidence="5" id="KW-0472">Membrane</keyword>
<dbReference type="OrthoDB" id="7317960at2"/>
<dbReference type="PANTHER" id="PTHR32089">
    <property type="entry name" value="METHYL-ACCEPTING CHEMOTAXIS PROTEIN MCPB"/>
    <property type="match status" value="1"/>
</dbReference>
<evidence type="ECO:0000259" key="8">
    <source>
        <dbReference type="PROSITE" id="PS51753"/>
    </source>
</evidence>
<evidence type="ECO:0000259" key="7">
    <source>
        <dbReference type="PROSITE" id="PS50885"/>
    </source>
</evidence>
<evidence type="ECO:0000256" key="5">
    <source>
        <dbReference type="SAM" id="Phobius"/>
    </source>
</evidence>
<dbReference type="Gene3D" id="1.10.287.950">
    <property type="entry name" value="Methyl-accepting chemotaxis protein"/>
    <property type="match status" value="1"/>
</dbReference>
<dbReference type="PROSITE" id="PS51753">
    <property type="entry name" value="HBM"/>
    <property type="match status" value="1"/>
</dbReference>
<dbReference type="InterPro" id="IPR003660">
    <property type="entry name" value="HAMP_dom"/>
</dbReference>
<reference evidence="9 10" key="1">
    <citation type="submission" date="2018-07" db="EMBL/GenBank/DDBJ databases">
        <title>Genomic Encyclopedia of Type Strains, Phase III (KMG-III): the genomes of soil and plant-associated and newly described type strains.</title>
        <authorList>
            <person name="Whitman W."/>
        </authorList>
    </citation>
    <scope>NUCLEOTIDE SEQUENCE [LARGE SCALE GENOMIC DNA]</scope>
    <source>
        <strain evidence="9 10">CECT 8488</strain>
    </source>
</reference>
<comment type="caution">
    <text evidence="9">The sequence shown here is derived from an EMBL/GenBank/DDBJ whole genome shotgun (WGS) entry which is preliminary data.</text>
</comment>
<evidence type="ECO:0000313" key="10">
    <source>
        <dbReference type="Proteomes" id="UP000256845"/>
    </source>
</evidence>
<dbReference type="AlphaFoldDB" id="A0A3D9HE14"/>
<keyword evidence="10" id="KW-1185">Reference proteome</keyword>
<keyword evidence="4" id="KW-0175">Coiled coil</keyword>
<feature type="domain" description="HBM" evidence="8">
    <location>
        <begin position="69"/>
        <end position="309"/>
    </location>
</feature>
<feature type="domain" description="HAMP" evidence="7">
    <location>
        <begin position="343"/>
        <end position="396"/>
    </location>
</feature>
<evidence type="ECO:0000256" key="4">
    <source>
        <dbReference type="SAM" id="Coils"/>
    </source>
</evidence>
<feature type="transmembrane region" description="Helical" evidence="5">
    <location>
        <begin position="31"/>
        <end position="54"/>
    </location>
</feature>
<proteinExistence type="inferred from homology"/>